<protein>
    <submittedName>
        <fullName evidence="2">CGNR zinc finger protein</fullName>
    </submittedName>
</protein>
<accession>A0A3D9SML1</accession>
<keyword evidence="3" id="KW-1185">Reference proteome</keyword>
<dbReference type="Proteomes" id="UP000256661">
    <property type="component" value="Unassembled WGS sequence"/>
</dbReference>
<dbReference type="EMBL" id="QTTT01000001">
    <property type="protein sequence ID" value="REE96967.1"/>
    <property type="molecule type" value="Genomic_DNA"/>
</dbReference>
<dbReference type="PANTHER" id="PTHR35525">
    <property type="entry name" value="BLL6575 PROTEIN"/>
    <property type="match status" value="1"/>
</dbReference>
<dbReference type="InterPro" id="IPR010852">
    <property type="entry name" value="ABATE"/>
</dbReference>
<reference evidence="2 3" key="1">
    <citation type="submission" date="2018-08" db="EMBL/GenBank/DDBJ databases">
        <title>Sequencing the genomes of 1000 actinobacteria strains.</title>
        <authorList>
            <person name="Klenk H.-P."/>
        </authorList>
    </citation>
    <scope>NUCLEOTIDE SEQUENCE [LARGE SCALE GENOMIC DNA]</scope>
    <source>
        <strain evidence="2 3">DSM 43927</strain>
    </source>
</reference>
<proteinExistence type="predicted"/>
<dbReference type="RefSeq" id="WP_116022534.1">
    <property type="nucleotide sequence ID" value="NZ_QTTT01000001.1"/>
</dbReference>
<feature type="domain" description="Zinc finger CGNR" evidence="1">
    <location>
        <begin position="129"/>
        <end position="170"/>
    </location>
</feature>
<evidence type="ECO:0000313" key="2">
    <source>
        <dbReference type="EMBL" id="REE96967.1"/>
    </source>
</evidence>
<name>A0A3D9SML1_9ACTN</name>
<dbReference type="Gene3D" id="1.10.3300.10">
    <property type="entry name" value="Jann2411-like domain"/>
    <property type="match status" value="1"/>
</dbReference>
<dbReference type="SUPFAM" id="SSF160904">
    <property type="entry name" value="Jann2411-like"/>
    <property type="match status" value="1"/>
</dbReference>
<dbReference type="Pfam" id="PF11706">
    <property type="entry name" value="zf-CGNR"/>
    <property type="match status" value="1"/>
</dbReference>
<dbReference type="PANTHER" id="PTHR35525:SF3">
    <property type="entry name" value="BLL6575 PROTEIN"/>
    <property type="match status" value="1"/>
</dbReference>
<dbReference type="OrthoDB" id="3531194at2"/>
<gene>
    <name evidence="2" type="ORF">DFJ69_2420</name>
</gene>
<comment type="caution">
    <text evidence="2">The sequence shown here is derived from an EMBL/GenBank/DDBJ whole genome shotgun (WGS) entry which is preliminary data.</text>
</comment>
<sequence>MQFNPYGGVAAQIAADLVNAGPDAAPRTLTELLVTHDYRPLMTVEPAEAERLAAWAGRLRPVFLNDDLRFRVDTVNALLASAASLPYISRHDGRPPHLHFAHEGSPLVQRLRAYTAAGLAHALCEDAERIGVCGREGCDTVYIDTSRNGRRRFCSTRCANRVHVADHRGRLRTITG</sequence>
<evidence type="ECO:0000259" key="1">
    <source>
        <dbReference type="Pfam" id="PF11706"/>
    </source>
</evidence>
<dbReference type="InterPro" id="IPR021005">
    <property type="entry name" value="Znf_CGNR"/>
</dbReference>
<dbReference type="InterPro" id="IPR023286">
    <property type="entry name" value="ABATE_dom_sf"/>
</dbReference>
<evidence type="ECO:0000313" key="3">
    <source>
        <dbReference type="Proteomes" id="UP000256661"/>
    </source>
</evidence>
<dbReference type="AlphaFoldDB" id="A0A3D9SML1"/>
<organism evidence="2 3">
    <name type="scientific">Thermomonospora umbrina</name>
    <dbReference type="NCBI Taxonomy" id="111806"/>
    <lineage>
        <taxon>Bacteria</taxon>
        <taxon>Bacillati</taxon>
        <taxon>Actinomycetota</taxon>
        <taxon>Actinomycetes</taxon>
        <taxon>Streptosporangiales</taxon>
        <taxon>Thermomonosporaceae</taxon>
        <taxon>Thermomonospora</taxon>
    </lineage>
</organism>